<evidence type="ECO:0000313" key="2">
    <source>
        <dbReference type="EMBL" id="KAJ6971416.1"/>
    </source>
</evidence>
<name>A0AAD6LQT8_9ROSI</name>
<sequence length="122" mass="14165">MGFRELQSRLLHGKHILLLLLLYLCFQVQHQGNVPDTKKKKNLYVEIERRKQGISGDKDCNIDYPFDQALKGEKTLTACHWKTSLWKNTTSDSSLSLRMIAKLEPMMPYDRSIHCRENSNAS</sequence>
<gene>
    <name evidence="2" type="ORF">NC653_032048</name>
</gene>
<accession>A0AAD6LQT8</accession>
<reference evidence="2" key="1">
    <citation type="journal article" date="2023" name="Mol. Ecol. Resour.">
        <title>Chromosome-level genome assembly of a triploid poplar Populus alba 'Berolinensis'.</title>
        <authorList>
            <person name="Chen S."/>
            <person name="Yu Y."/>
            <person name="Wang X."/>
            <person name="Wang S."/>
            <person name="Zhang T."/>
            <person name="Zhou Y."/>
            <person name="He R."/>
            <person name="Meng N."/>
            <person name="Wang Y."/>
            <person name="Liu W."/>
            <person name="Liu Z."/>
            <person name="Liu J."/>
            <person name="Guo Q."/>
            <person name="Huang H."/>
            <person name="Sederoff R.R."/>
            <person name="Wang G."/>
            <person name="Qu G."/>
            <person name="Chen S."/>
        </authorList>
    </citation>
    <scope>NUCLEOTIDE SEQUENCE</scope>
    <source>
        <strain evidence="2">SC-2020</strain>
    </source>
</reference>
<organism evidence="2 3">
    <name type="scientific">Populus alba x Populus x berolinensis</name>
    <dbReference type="NCBI Taxonomy" id="444605"/>
    <lineage>
        <taxon>Eukaryota</taxon>
        <taxon>Viridiplantae</taxon>
        <taxon>Streptophyta</taxon>
        <taxon>Embryophyta</taxon>
        <taxon>Tracheophyta</taxon>
        <taxon>Spermatophyta</taxon>
        <taxon>Magnoliopsida</taxon>
        <taxon>eudicotyledons</taxon>
        <taxon>Gunneridae</taxon>
        <taxon>Pentapetalae</taxon>
        <taxon>rosids</taxon>
        <taxon>fabids</taxon>
        <taxon>Malpighiales</taxon>
        <taxon>Salicaceae</taxon>
        <taxon>Saliceae</taxon>
        <taxon>Populus</taxon>
    </lineage>
</organism>
<dbReference type="EMBL" id="JAQIZT010000014">
    <property type="protein sequence ID" value="KAJ6971416.1"/>
    <property type="molecule type" value="Genomic_DNA"/>
</dbReference>
<evidence type="ECO:0000313" key="3">
    <source>
        <dbReference type="Proteomes" id="UP001164929"/>
    </source>
</evidence>
<dbReference type="AlphaFoldDB" id="A0AAD6LQT8"/>
<proteinExistence type="predicted"/>
<comment type="caution">
    <text evidence="2">The sequence shown here is derived from an EMBL/GenBank/DDBJ whole genome shotgun (WGS) entry which is preliminary data.</text>
</comment>
<protein>
    <submittedName>
        <fullName evidence="2">Uncharacterized protein</fullName>
    </submittedName>
</protein>
<evidence type="ECO:0000256" key="1">
    <source>
        <dbReference type="SAM" id="SignalP"/>
    </source>
</evidence>
<feature type="chain" id="PRO_5042104194" evidence="1">
    <location>
        <begin position="33"/>
        <end position="122"/>
    </location>
</feature>
<keyword evidence="1" id="KW-0732">Signal</keyword>
<feature type="signal peptide" evidence="1">
    <location>
        <begin position="1"/>
        <end position="32"/>
    </location>
</feature>
<keyword evidence="3" id="KW-1185">Reference proteome</keyword>
<dbReference type="Proteomes" id="UP001164929">
    <property type="component" value="Chromosome 14"/>
</dbReference>